<dbReference type="SMART" id="SM00825">
    <property type="entry name" value="PKS_KS"/>
    <property type="match status" value="1"/>
</dbReference>
<dbReference type="InterPro" id="IPR000794">
    <property type="entry name" value="Beta-ketoacyl_synthase"/>
</dbReference>
<evidence type="ECO:0000256" key="2">
    <source>
        <dbReference type="ARBA" id="ARBA00022679"/>
    </source>
</evidence>
<dbReference type="PROSITE" id="PS52004">
    <property type="entry name" value="KS3_2"/>
    <property type="match status" value="1"/>
</dbReference>
<comment type="caution">
    <text evidence="5">The sequence shown here is derived from an EMBL/GenBank/DDBJ whole genome shotgun (WGS) entry which is preliminary data.</text>
</comment>
<dbReference type="Pfam" id="PF02801">
    <property type="entry name" value="Ketoacyl-synt_C"/>
    <property type="match status" value="1"/>
</dbReference>
<organism evidence="5 6">
    <name type="scientific">Pedobacter alpinus</name>
    <dbReference type="NCBI Taxonomy" id="1590643"/>
    <lineage>
        <taxon>Bacteria</taxon>
        <taxon>Pseudomonadati</taxon>
        <taxon>Bacteroidota</taxon>
        <taxon>Sphingobacteriia</taxon>
        <taxon>Sphingobacteriales</taxon>
        <taxon>Sphingobacteriaceae</taxon>
        <taxon>Pedobacter</taxon>
    </lineage>
</organism>
<proteinExistence type="inferred from homology"/>
<dbReference type="EMBL" id="JBHULV010000028">
    <property type="protein sequence ID" value="MFD2731956.1"/>
    <property type="molecule type" value="Genomic_DNA"/>
</dbReference>
<dbReference type="RefSeq" id="WP_379043733.1">
    <property type="nucleotide sequence ID" value="NZ_JBHSKW010000032.1"/>
</dbReference>
<gene>
    <name evidence="5" type="ORF">ACFSSE_09585</name>
</gene>
<protein>
    <submittedName>
        <fullName evidence="5">Beta-ketoacyl synthase N-terminal-like domain-containing protein</fullName>
    </submittedName>
</protein>
<dbReference type="InterPro" id="IPR016039">
    <property type="entry name" value="Thiolase-like"/>
</dbReference>
<feature type="domain" description="Ketosynthase family 3 (KS3)" evidence="4">
    <location>
        <begin position="3"/>
        <end position="386"/>
    </location>
</feature>
<name>A0ABW5TSA0_9SPHI</name>
<keyword evidence="6" id="KW-1185">Reference proteome</keyword>
<dbReference type="PANTHER" id="PTHR11712:SF336">
    <property type="entry name" value="3-OXOACYL-[ACYL-CARRIER-PROTEIN] SYNTHASE, MITOCHONDRIAL"/>
    <property type="match status" value="1"/>
</dbReference>
<dbReference type="InterPro" id="IPR014030">
    <property type="entry name" value="Ketoacyl_synth_N"/>
</dbReference>
<accession>A0ABW5TSA0</accession>
<evidence type="ECO:0000256" key="3">
    <source>
        <dbReference type="RuleBase" id="RU003694"/>
    </source>
</evidence>
<dbReference type="Proteomes" id="UP001597546">
    <property type="component" value="Unassembled WGS sequence"/>
</dbReference>
<dbReference type="SUPFAM" id="SSF53901">
    <property type="entry name" value="Thiolase-like"/>
    <property type="match status" value="1"/>
</dbReference>
<evidence type="ECO:0000256" key="1">
    <source>
        <dbReference type="ARBA" id="ARBA00008467"/>
    </source>
</evidence>
<reference evidence="6" key="1">
    <citation type="journal article" date="2019" name="Int. J. Syst. Evol. Microbiol.">
        <title>The Global Catalogue of Microorganisms (GCM) 10K type strain sequencing project: providing services to taxonomists for standard genome sequencing and annotation.</title>
        <authorList>
            <consortium name="The Broad Institute Genomics Platform"/>
            <consortium name="The Broad Institute Genome Sequencing Center for Infectious Disease"/>
            <person name="Wu L."/>
            <person name="Ma J."/>
        </authorList>
    </citation>
    <scope>NUCLEOTIDE SEQUENCE [LARGE SCALE GENOMIC DNA]</scope>
    <source>
        <strain evidence="6">KCTC 42456</strain>
    </source>
</reference>
<comment type="similarity">
    <text evidence="1 3">Belongs to the thiolase-like superfamily. Beta-ketoacyl-ACP synthases family.</text>
</comment>
<keyword evidence="2 3" id="KW-0808">Transferase</keyword>
<dbReference type="PANTHER" id="PTHR11712">
    <property type="entry name" value="POLYKETIDE SYNTHASE-RELATED"/>
    <property type="match status" value="1"/>
</dbReference>
<dbReference type="InterPro" id="IPR020841">
    <property type="entry name" value="PKS_Beta-ketoAc_synthase_dom"/>
</dbReference>
<dbReference type="Pfam" id="PF00109">
    <property type="entry name" value="ketoacyl-synt"/>
    <property type="match status" value="1"/>
</dbReference>
<dbReference type="Gene3D" id="3.40.47.10">
    <property type="match status" value="1"/>
</dbReference>
<sequence length="387" mass="41837">MNSIEIGITGWGSISALGFDKKLIWENYLNSNHLFTKQNINGKEEWMAKLSQQSNLAVNKIIEEKNAYRNLDPSVLYAIFTAREAVKHCNHPIDTDLGINIGSSRGATTLFENYHSQFLSSIQNETYAQASPSTTLGNIASWVATDLNTNGPAISHSITCSTALHAIINAFVWLKSGYANHFLAGGSEAPLTPFTVAQMKALKIYSSIEESYPCKAMDLRKTQSSMILGEGAANFLLSANAEKPLAKITGIGYGVESIKNGASLSANAECMQKAMQKALTNHDINSVDVIILHSPGTLLGDIAEMRAIEAVFKTGIPLLTCNKWKTGHTFGASGALSIEMALLMLQHNQFIAPPYIAPQKQTKNIKKIMINAVGFGGNAASVILEID</sequence>
<dbReference type="InterPro" id="IPR014031">
    <property type="entry name" value="Ketoacyl_synth_C"/>
</dbReference>
<evidence type="ECO:0000313" key="6">
    <source>
        <dbReference type="Proteomes" id="UP001597546"/>
    </source>
</evidence>
<evidence type="ECO:0000259" key="4">
    <source>
        <dbReference type="PROSITE" id="PS52004"/>
    </source>
</evidence>
<evidence type="ECO:0000313" key="5">
    <source>
        <dbReference type="EMBL" id="MFD2731956.1"/>
    </source>
</evidence>